<proteinExistence type="predicted"/>
<dbReference type="EMBL" id="UINC01010368">
    <property type="protein sequence ID" value="SVA46144.1"/>
    <property type="molecule type" value="Genomic_DNA"/>
</dbReference>
<feature type="domain" description="NusG-like N-terminal" evidence="4">
    <location>
        <begin position="8"/>
        <end position="100"/>
    </location>
</feature>
<reference evidence="5" key="1">
    <citation type="submission" date="2018-05" db="EMBL/GenBank/DDBJ databases">
        <authorList>
            <person name="Lanie J.A."/>
            <person name="Ng W.-L."/>
            <person name="Kazmierczak K.M."/>
            <person name="Andrzejewski T.M."/>
            <person name="Davidsen T.M."/>
            <person name="Wayne K.J."/>
            <person name="Tettelin H."/>
            <person name="Glass J.I."/>
            <person name="Rusch D."/>
            <person name="Podicherti R."/>
            <person name="Tsui H.-C.T."/>
            <person name="Winkler M.E."/>
        </authorList>
    </citation>
    <scope>NUCLEOTIDE SEQUENCE</scope>
</reference>
<evidence type="ECO:0000256" key="2">
    <source>
        <dbReference type="ARBA" id="ARBA00023015"/>
    </source>
</evidence>
<feature type="non-terminal residue" evidence="5">
    <location>
        <position position="136"/>
    </location>
</feature>
<dbReference type="InterPro" id="IPR043425">
    <property type="entry name" value="NusG-like"/>
</dbReference>
<dbReference type="PANTHER" id="PTHR30265">
    <property type="entry name" value="RHO-INTERACTING TRANSCRIPTION TERMINATION FACTOR NUSG"/>
    <property type="match status" value="1"/>
</dbReference>
<accession>A0A381W0X6</accession>
<dbReference type="InterPro" id="IPR006645">
    <property type="entry name" value="NGN-like_dom"/>
</dbReference>
<keyword evidence="3" id="KW-0804">Transcription</keyword>
<dbReference type="Gene3D" id="3.30.70.940">
    <property type="entry name" value="NusG, N-terminal domain"/>
    <property type="match status" value="1"/>
</dbReference>
<keyword evidence="2" id="KW-0805">Transcription regulation</keyword>
<dbReference type="InterPro" id="IPR036735">
    <property type="entry name" value="NGN_dom_sf"/>
</dbReference>
<sequence>MDSQQDHKKWIAVYTKPRHEKTVENELLKKGFEVYLPILKERRKWSDRKKWVEFPLFRSYIFVRTEIKNSLFVLQTMGVVKVIKFGGEVAVIQNDSIQAIKLMIEGGYMPEATDYFVKGETVEVKSGPLKGLIGEV</sequence>
<dbReference type="PANTHER" id="PTHR30265:SF4">
    <property type="entry name" value="KOW MOTIF FAMILY PROTEIN, EXPRESSED"/>
    <property type="match status" value="1"/>
</dbReference>
<evidence type="ECO:0000259" key="4">
    <source>
        <dbReference type="Pfam" id="PF02357"/>
    </source>
</evidence>
<dbReference type="GO" id="GO:0031564">
    <property type="term" value="P:transcription antitermination"/>
    <property type="evidence" value="ECO:0007669"/>
    <property type="project" value="UniProtKB-KW"/>
</dbReference>
<evidence type="ECO:0000313" key="5">
    <source>
        <dbReference type="EMBL" id="SVA46144.1"/>
    </source>
</evidence>
<dbReference type="Pfam" id="PF02357">
    <property type="entry name" value="NusG"/>
    <property type="match status" value="1"/>
</dbReference>
<evidence type="ECO:0000256" key="3">
    <source>
        <dbReference type="ARBA" id="ARBA00023163"/>
    </source>
</evidence>
<dbReference type="NCBIfam" id="NF033644">
    <property type="entry name" value="antiterm_UpxY"/>
    <property type="match status" value="1"/>
</dbReference>
<dbReference type="GO" id="GO:0006354">
    <property type="term" value="P:DNA-templated transcription elongation"/>
    <property type="evidence" value="ECO:0007669"/>
    <property type="project" value="InterPro"/>
</dbReference>
<name>A0A381W0X6_9ZZZZ</name>
<organism evidence="5">
    <name type="scientific">marine metagenome</name>
    <dbReference type="NCBI Taxonomy" id="408172"/>
    <lineage>
        <taxon>unclassified sequences</taxon>
        <taxon>metagenomes</taxon>
        <taxon>ecological metagenomes</taxon>
    </lineage>
</organism>
<evidence type="ECO:0000256" key="1">
    <source>
        <dbReference type="ARBA" id="ARBA00022814"/>
    </source>
</evidence>
<gene>
    <name evidence="5" type="ORF">METZ01_LOCUS98998</name>
</gene>
<dbReference type="AlphaFoldDB" id="A0A381W0X6"/>
<protein>
    <recommendedName>
        <fullName evidence="4">NusG-like N-terminal domain-containing protein</fullName>
    </recommendedName>
</protein>
<dbReference type="SUPFAM" id="SSF82679">
    <property type="entry name" value="N-utilization substance G protein NusG, N-terminal domain"/>
    <property type="match status" value="1"/>
</dbReference>
<keyword evidence="1" id="KW-0889">Transcription antitermination</keyword>